<dbReference type="PANTHER" id="PTHR46401">
    <property type="entry name" value="GLYCOSYLTRANSFERASE WBBK-RELATED"/>
    <property type="match status" value="1"/>
</dbReference>
<evidence type="ECO:0000259" key="3">
    <source>
        <dbReference type="Pfam" id="PF13439"/>
    </source>
</evidence>
<feature type="domain" description="Glycosyltransferase subfamily 4-like N-terminal" evidence="3">
    <location>
        <begin position="80"/>
        <end position="183"/>
    </location>
</feature>
<evidence type="ECO:0000256" key="1">
    <source>
        <dbReference type="ARBA" id="ARBA00022679"/>
    </source>
</evidence>
<dbReference type="Gene3D" id="3.40.50.2000">
    <property type="entry name" value="Glycogen Phosphorylase B"/>
    <property type="match status" value="2"/>
</dbReference>
<keyword evidence="1 4" id="KW-0808">Transferase</keyword>
<dbReference type="SUPFAM" id="SSF53756">
    <property type="entry name" value="UDP-Glycosyltransferase/glycogen phosphorylase"/>
    <property type="match status" value="1"/>
</dbReference>
<reference evidence="4 5" key="1">
    <citation type="submission" date="2016-10" db="EMBL/GenBank/DDBJ databases">
        <authorList>
            <person name="de Groot N.N."/>
        </authorList>
    </citation>
    <scope>NUCLEOTIDE SEQUENCE [LARGE SCALE GENOMIC DNA]</scope>
    <source>
        <strain evidence="4 5">CGMCC 1.5058</strain>
    </source>
</reference>
<evidence type="ECO:0000313" key="5">
    <source>
        <dbReference type="Proteomes" id="UP000183255"/>
    </source>
</evidence>
<feature type="domain" description="Glycosyl transferase family 1" evidence="2">
    <location>
        <begin position="195"/>
        <end position="343"/>
    </location>
</feature>
<dbReference type="AlphaFoldDB" id="A0A1G8JM94"/>
<gene>
    <name evidence="4" type="ORF">SAMN05421804_10254</name>
</gene>
<dbReference type="CDD" id="cd03801">
    <property type="entry name" value="GT4_PimA-like"/>
    <property type="match status" value="1"/>
</dbReference>
<dbReference type="RefSeq" id="WP_051651677.1">
    <property type="nucleotide sequence ID" value="NZ_FNDZ01000002.1"/>
</dbReference>
<sequence>MKILNINSYYLSSTVHHSLWEALSQDKHEILSYVPVYKGYSARPECESLGTDSNVLISSCFKKNDRYMFCVKHNKICKDLVCKYDFKTIDVIHAHSLFTNGYLAYKLNQLYGIPYIVTVRDTDINQFFKKRVFLRGIGNKILKNADRVVFLSESYLSKTIDTYVHKDIKLLVKDKSLVVPNGISDYWHNNKPENIKDKPDNRINLLYVGAINRRKNVLMTVNALEELVKRGFDPTLTVVGRVEDSAIYDRLVRNTRVRYQQQMPFELLLEEYRKAHVFVMPSLTESFGLVYAEALSQGVPVIYSEGEGFDNQFAEGVVGYHVSPKSSSDITEKILMIIEDYKEIATRCLQSSTVFRWNDISQRYMDIYKELIR</sequence>
<accession>A0A1G8JM94</accession>
<organism evidence="4 5">
    <name type="scientific">Proteiniclasticum ruminis</name>
    <dbReference type="NCBI Taxonomy" id="398199"/>
    <lineage>
        <taxon>Bacteria</taxon>
        <taxon>Bacillati</taxon>
        <taxon>Bacillota</taxon>
        <taxon>Clostridia</taxon>
        <taxon>Eubacteriales</taxon>
        <taxon>Clostridiaceae</taxon>
        <taxon>Proteiniclasticum</taxon>
    </lineage>
</organism>
<evidence type="ECO:0000313" key="4">
    <source>
        <dbReference type="EMBL" id="SDI32419.1"/>
    </source>
</evidence>
<evidence type="ECO:0000259" key="2">
    <source>
        <dbReference type="Pfam" id="PF00534"/>
    </source>
</evidence>
<protein>
    <submittedName>
        <fullName evidence="4">Glycosyltransferase involved in cell wall bisynthesis</fullName>
    </submittedName>
</protein>
<dbReference type="GO" id="GO:0016757">
    <property type="term" value="F:glycosyltransferase activity"/>
    <property type="evidence" value="ECO:0007669"/>
    <property type="project" value="InterPro"/>
</dbReference>
<dbReference type="InterPro" id="IPR001296">
    <property type="entry name" value="Glyco_trans_1"/>
</dbReference>
<dbReference type="Pfam" id="PF00534">
    <property type="entry name" value="Glycos_transf_1"/>
    <property type="match status" value="1"/>
</dbReference>
<dbReference type="InterPro" id="IPR028098">
    <property type="entry name" value="Glyco_trans_4-like_N"/>
</dbReference>
<dbReference type="EMBL" id="FNDZ01000002">
    <property type="protein sequence ID" value="SDI32419.1"/>
    <property type="molecule type" value="Genomic_DNA"/>
</dbReference>
<proteinExistence type="predicted"/>
<name>A0A1G8JM94_9CLOT</name>
<dbReference type="Proteomes" id="UP000183255">
    <property type="component" value="Unassembled WGS sequence"/>
</dbReference>
<dbReference type="PANTHER" id="PTHR46401:SF2">
    <property type="entry name" value="GLYCOSYLTRANSFERASE WBBK-RELATED"/>
    <property type="match status" value="1"/>
</dbReference>
<dbReference type="Pfam" id="PF13439">
    <property type="entry name" value="Glyco_transf_4"/>
    <property type="match status" value="1"/>
</dbReference>